<dbReference type="Proteomes" id="UP000175968">
    <property type="component" value="Chromosome"/>
</dbReference>
<keyword evidence="2" id="KW-1185">Reference proteome</keyword>
<sequence>MENIENASIKTRINAPKIEFNKTELENWFSRVENHLLDKSQIHFINYEDKNCETNFDNLNKTFLSDIDKKSVVYCIWIGESKDNLNPYYVGHAKETISKYRMIAHFSRKNKATGSQLEKIKKAIEDDFIVGATFIQIEPAYMRTSIEEWMIIKHSDKLFWNKNGKTK</sequence>
<gene>
    <name evidence="1" type="ORF">EM308_14045</name>
</gene>
<organism evidence="1 2">
    <name type="scientific">Flavobacterium gilvum</name>
    <dbReference type="NCBI Taxonomy" id="1492737"/>
    <lineage>
        <taxon>Bacteria</taxon>
        <taxon>Pseudomonadati</taxon>
        <taxon>Bacteroidota</taxon>
        <taxon>Flavobacteriia</taxon>
        <taxon>Flavobacteriales</taxon>
        <taxon>Flavobacteriaceae</taxon>
        <taxon>Flavobacterium</taxon>
    </lineage>
</organism>
<proteinExistence type="predicted"/>
<dbReference type="RefSeq" id="WP_035638536.1">
    <property type="nucleotide sequence ID" value="NZ_CP017479.1"/>
</dbReference>
<protein>
    <recommendedName>
        <fullName evidence="3">GIY-YIG domain-containing protein</fullName>
    </recommendedName>
</protein>
<evidence type="ECO:0000313" key="1">
    <source>
        <dbReference type="EMBL" id="AOW10533.1"/>
    </source>
</evidence>
<dbReference type="AlphaFoldDB" id="A0AAC9I7I3"/>
<dbReference type="EMBL" id="CP017479">
    <property type="protein sequence ID" value="AOW10533.1"/>
    <property type="molecule type" value="Genomic_DNA"/>
</dbReference>
<reference evidence="1 2" key="1">
    <citation type="submission" date="2016-10" db="EMBL/GenBank/DDBJ databases">
        <title>Flavobacterium gilvum sp. nov., isolated from stream water.</title>
        <authorList>
            <person name="Shin S.-K."/>
            <person name="Cho Y.-J."/>
            <person name="Yi H."/>
        </authorList>
    </citation>
    <scope>NUCLEOTIDE SEQUENCE [LARGE SCALE GENOMIC DNA]</scope>
    <source>
        <strain evidence="1 2">EM1308</strain>
    </source>
</reference>
<name>A0AAC9I7I3_9FLAO</name>
<evidence type="ECO:0000313" key="2">
    <source>
        <dbReference type="Proteomes" id="UP000175968"/>
    </source>
</evidence>
<accession>A0AAC9I7I3</accession>
<dbReference type="KEGG" id="fgl:EM308_14045"/>
<evidence type="ECO:0008006" key="3">
    <source>
        <dbReference type="Google" id="ProtNLM"/>
    </source>
</evidence>